<evidence type="ECO:0000256" key="5">
    <source>
        <dbReference type="ARBA" id="ARBA00022825"/>
    </source>
</evidence>
<dbReference type="Pfam" id="PF02225">
    <property type="entry name" value="PA"/>
    <property type="match status" value="1"/>
</dbReference>
<keyword evidence="5 7" id="KW-0720">Serine protease</keyword>
<dbReference type="PRINTS" id="PR00723">
    <property type="entry name" value="SUBTILISIN"/>
</dbReference>
<dbReference type="Gene3D" id="3.40.50.200">
    <property type="entry name" value="Peptidase S8/S53 domain"/>
    <property type="match status" value="1"/>
</dbReference>
<dbReference type="FunFam" id="2.60.40.2310:FF:000001">
    <property type="entry name" value="Subtilisin-like protease SBT1.5"/>
    <property type="match status" value="1"/>
</dbReference>
<evidence type="ECO:0000256" key="4">
    <source>
        <dbReference type="ARBA" id="ARBA00022801"/>
    </source>
</evidence>
<evidence type="ECO:0000259" key="10">
    <source>
        <dbReference type="Pfam" id="PF02225"/>
    </source>
</evidence>
<dbReference type="FunFam" id="3.50.30.30:FF:000005">
    <property type="entry name" value="subtilisin-like protease SBT1.5"/>
    <property type="match status" value="1"/>
</dbReference>
<evidence type="ECO:0000259" key="12">
    <source>
        <dbReference type="Pfam" id="PF17766"/>
    </source>
</evidence>
<dbReference type="PROSITE" id="PS00138">
    <property type="entry name" value="SUBTILASE_SER"/>
    <property type="match status" value="1"/>
</dbReference>
<dbReference type="InterPro" id="IPR034197">
    <property type="entry name" value="Peptidases_S8_3"/>
</dbReference>
<dbReference type="Pfam" id="PF17766">
    <property type="entry name" value="fn3_6"/>
    <property type="match status" value="1"/>
</dbReference>
<feature type="domain" description="PA" evidence="10">
    <location>
        <begin position="409"/>
        <end position="474"/>
    </location>
</feature>
<dbReference type="InterPro" id="IPR023828">
    <property type="entry name" value="Peptidase_S8_Ser-AS"/>
</dbReference>
<dbReference type="InterPro" id="IPR037045">
    <property type="entry name" value="S8pro/Inhibitor_I9_sf"/>
</dbReference>
<dbReference type="CDD" id="cd02120">
    <property type="entry name" value="PA_subtilisin_like"/>
    <property type="match status" value="1"/>
</dbReference>
<feature type="active site" description="Charge relay system" evidence="6 7">
    <location>
        <position position="563"/>
    </location>
</feature>
<dbReference type="AlphaFoldDB" id="A0AAV9B9E1"/>
<proteinExistence type="inferred from homology"/>
<feature type="domain" description="Subtilisin-like protease fibronectin type-III" evidence="12">
    <location>
        <begin position="676"/>
        <end position="774"/>
    </location>
</feature>
<comment type="caution">
    <text evidence="13">The sequence shown here is derived from an EMBL/GenBank/DDBJ whole genome shotgun (WGS) entry which is preliminary data.</text>
</comment>
<keyword evidence="3 8" id="KW-0732">Signal</keyword>
<dbReference type="InterPro" id="IPR041469">
    <property type="entry name" value="Subtilisin-like_FN3"/>
</dbReference>
<dbReference type="Pfam" id="PF05922">
    <property type="entry name" value="Inhibitor_I9"/>
    <property type="match status" value="1"/>
</dbReference>
<keyword evidence="4 7" id="KW-0378">Hydrolase</keyword>
<dbReference type="Gene3D" id="3.30.70.80">
    <property type="entry name" value="Peptidase S8 propeptide/proteinase inhibitor I9"/>
    <property type="match status" value="1"/>
</dbReference>
<dbReference type="PANTHER" id="PTHR10795">
    <property type="entry name" value="PROPROTEIN CONVERTASE SUBTILISIN/KEXIN"/>
    <property type="match status" value="1"/>
</dbReference>
<dbReference type="GO" id="GO:0004252">
    <property type="term" value="F:serine-type endopeptidase activity"/>
    <property type="evidence" value="ECO:0007669"/>
    <property type="project" value="UniProtKB-UniRule"/>
</dbReference>
<evidence type="ECO:0000313" key="13">
    <source>
        <dbReference type="EMBL" id="KAK1272856.1"/>
    </source>
</evidence>
<dbReference type="GO" id="GO:0006508">
    <property type="term" value="P:proteolysis"/>
    <property type="evidence" value="ECO:0007669"/>
    <property type="project" value="UniProtKB-KW"/>
</dbReference>
<name>A0AAV9B9E1_ACOGR</name>
<feature type="chain" id="PRO_5044001264" evidence="8">
    <location>
        <begin position="28"/>
        <end position="782"/>
    </location>
</feature>
<dbReference type="PROSITE" id="PS51892">
    <property type="entry name" value="SUBTILASE"/>
    <property type="match status" value="1"/>
</dbReference>
<dbReference type="EMBL" id="JAUJYN010000004">
    <property type="protein sequence ID" value="KAK1272856.1"/>
    <property type="molecule type" value="Genomic_DNA"/>
</dbReference>
<keyword evidence="2 7" id="KW-0645">Protease</keyword>
<dbReference type="Gene3D" id="2.60.40.2310">
    <property type="match status" value="1"/>
</dbReference>
<dbReference type="Gene3D" id="3.50.30.30">
    <property type="match status" value="1"/>
</dbReference>
<dbReference type="InterPro" id="IPR000209">
    <property type="entry name" value="Peptidase_S8/S53_dom"/>
</dbReference>
<dbReference type="InterPro" id="IPR036852">
    <property type="entry name" value="Peptidase_S8/S53_dom_sf"/>
</dbReference>
<organism evidence="13 14">
    <name type="scientific">Acorus gramineus</name>
    <name type="common">Dwarf sweet flag</name>
    <dbReference type="NCBI Taxonomy" id="55184"/>
    <lineage>
        <taxon>Eukaryota</taxon>
        <taxon>Viridiplantae</taxon>
        <taxon>Streptophyta</taxon>
        <taxon>Embryophyta</taxon>
        <taxon>Tracheophyta</taxon>
        <taxon>Spermatophyta</taxon>
        <taxon>Magnoliopsida</taxon>
        <taxon>Liliopsida</taxon>
        <taxon>Acoraceae</taxon>
        <taxon>Acorus</taxon>
    </lineage>
</organism>
<evidence type="ECO:0000259" key="9">
    <source>
        <dbReference type="Pfam" id="PF00082"/>
    </source>
</evidence>
<dbReference type="FunFam" id="3.30.70.80:FF:000002">
    <property type="entry name" value="Subtilisin-like protease SBT5.3"/>
    <property type="match status" value="1"/>
</dbReference>
<keyword evidence="14" id="KW-1185">Reference proteome</keyword>
<feature type="domain" description="Inhibitor I9" evidence="11">
    <location>
        <begin position="31"/>
        <end position="115"/>
    </location>
</feature>
<dbReference type="Proteomes" id="UP001179952">
    <property type="component" value="Unassembled WGS sequence"/>
</dbReference>
<sequence length="782" mass="83890">MAMATKKTSLFLFLVLLFSTFVAPALAAKKTYIVYLGAHKHGKEATLLDYELATDSHYELLGSVLGSEDKAKDAIIYSYNKFINGFSAVLEEEEAMAIAESPNVVSIFPDKKAKLLTTQSWDFVGLEKGGRVPVDSIWSKARFGEDTIIATLDTGVWPESQSFQDEGMGPVPSTWKGSCQNTTKEAKGITCNRKLIGAKYYYKGIEADGPIKPSLLSARDNEGHGTHTLSTAAGRFVPGANTFGFATGTAKGGCPNARVAAYKICWPTLMGGSCTDSDMMAAIDDAIHDGVDVISMSLGKDIALDYAEDAIAISTFHAAANGIPVVLAGGNSGPDTYSVTNVAPWMITVAASSIDRVLSSDVILGNGMRLEGQSIADKHLEEKQYPVIDSASIRKPNVTISDATYCLDDTLDLSKVKGKIVVCMLGGDSPMVFAKEINKAGGVGMILANDVDTAGDLIVDPYMSPATEITYDGGVALYNYINSTKNPTAYITPPKTMLNTKPAPVIAAFSSRGPNYITPEILKPDITAPGVNIIAAYTPEAAPSDDDPTDLRRVNYNIISGTSMSTPHVAGVVGLLKTLYPHWSPAMIQSAIMTTATIKDNTGAPIKNSSLLEANPYDYGSGHIRPNHAMRPGLVYDLTVDDHLNFLCAMNYNSTKIKLFTNKPFTCPKTPLKPYNLNYPSITITYTTTPINVTRTLKNVGPAGTYVVDVKAPKDVSVKVEPTMLVFDHSGEEKSFMVSFEYLKGKVVSDDGDVVFGGLVWSDGVHNVWSPLTVNLGRMPDS</sequence>
<dbReference type="InterPro" id="IPR015500">
    <property type="entry name" value="Peptidase_S8_subtilisin-rel"/>
</dbReference>
<reference evidence="13" key="2">
    <citation type="submission" date="2023-06" db="EMBL/GenBank/DDBJ databases">
        <authorList>
            <person name="Ma L."/>
            <person name="Liu K.-W."/>
            <person name="Li Z."/>
            <person name="Hsiao Y.-Y."/>
            <person name="Qi Y."/>
            <person name="Fu T."/>
            <person name="Tang G."/>
            <person name="Zhang D."/>
            <person name="Sun W.-H."/>
            <person name="Liu D.-K."/>
            <person name="Li Y."/>
            <person name="Chen G.-Z."/>
            <person name="Liu X.-D."/>
            <person name="Liao X.-Y."/>
            <person name="Jiang Y.-T."/>
            <person name="Yu X."/>
            <person name="Hao Y."/>
            <person name="Huang J."/>
            <person name="Zhao X.-W."/>
            <person name="Ke S."/>
            <person name="Chen Y.-Y."/>
            <person name="Wu W.-L."/>
            <person name="Hsu J.-L."/>
            <person name="Lin Y.-F."/>
            <person name="Huang M.-D."/>
            <person name="Li C.-Y."/>
            <person name="Huang L."/>
            <person name="Wang Z.-W."/>
            <person name="Zhao X."/>
            <person name="Zhong W.-Y."/>
            <person name="Peng D.-H."/>
            <person name="Ahmad S."/>
            <person name="Lan S."/>
            <person name="Zhang J.-S."/>
            <person name="Tsai W.-C."/>
            <person name="Van De Peer Y."/>
            <person name="Liu Z.-J."/>
        </authorList>
    </citation>
    <scope>NUCLEOTIDE SEQUENCE</scope>
    <source>
        <strain evidence="13">SCP</strain>
        <tissue evidence="13">Leaves</tissue>
    </source>
</reference>
<dbReference type="InterPro" id="IPR010259">
    <property type="entry name" value="S8pro/Inhibitor_I9"/>
</dbReference>
<feature type="active site" description="Charge relay system" evidence="6 7">
    <location>
        <position position="224"/>
    </location>
</feature>
<feature type="active site" description="Charge relay system" evidence="6 7">
    <location>
        <position position="153"/>
    </location>
</feature>
<feature type="domain" description="Peptidase S8/S53" evidence="9">
    <location>
        <begin position="144"/>
        <end position="599"/>
    </location>
</feature>
<dbReference type="Pfam" id="PF00082">
    <property type="entry name" value="Peptidase_S8"/>
    <property type="match status" value="1"/>
</dbReference>
<evidence type="ECO:0000259" key="11">
    <source>
        <dbReference type="Pfam" id="PF05922"/>
    </source>
</evidence>
<comment type="similarity">
    <text evidence="1 7">Belongs to the peptidase S8 family.</text>
</comment>
<evidence type="ECO:0000256" key="2">
    <source>
        <dbReference type="ARBA" id="ARBA00022670"/>
    </source>
</evidence>
<dbReference type="InterPro" id="IPR003137">
    <property type="entry name" value="PA_domain"/>
</dbReference>
<evidence type="ECO:0000256" key="3">
    <source>
        <dbReference type="ARBA" id="ARBA00022729"/>
    </source>
</evidence>
<feature type="signal peptide" evidence="8">
    <location>
        <begin position="1"/>
        <end position="27"/>
    </location>
</feature>
<gene>
    <name evidence="13" type="ORF">QJS04_geneDACA007849</name>
</gene>
<evidence type="ECO:0000256" key="8">
    <source>
        <dbReference type="SAM" id="SignalP"/>
    </source>
</evidence>
<protein>
    <submittedName>
        <fullName evidence="13">Subtilisin-like protease</fullName>
    </submittedName>
</protein>
<evidence type="ECO:0000313" key="14">
    <source>
        <dbReference type="Proteomes" id="UP001179952"/>
    </source>
</evidence>
<evidence type="ECO:0000256" key="6">
    <source>
        <dbReference type="PIRSR" id="PIRSR615500-1"/>
    </source>
</evidence>
<evidence type="ECO:0000256" key="1">
    <source>
        <dbReference type="ARBA" id="ARBA00011073"/>
    </source>
</evidence>
<dbReference type="CDD" id="cd04852">
    <property type="entry name" value="Peptidases_S8_3"/>
    <property type="match status" value="1"/>
</dbReference>
<dbReference type="FunFam" id="3.40.50.200:FF:000006">
    <property type="entry name" value="Subtilisin-like protease SBT1.5"/>
    <property type="match status" value="1"/>
</dbReference>
<dbReference type="InterPro" id="IPR045051">
    <property type="entry name" value="SBT"/>
</dbReference>
<reference evidence="13" key="1">
    <citation type="journal article" date="2023" name="Nat. Commun.">
        <title>Diploid and tetraploid genomes of Acorus and the evolution of monocots.</title>
        <authorList>
            <person name="Ma L."/>
            <person name="Liu K.W."/>
            <person name="Li Z."/>
            <person name="Hsiao Y.Y."/>
            <person name="Qi Y."/>
            <person name="Fu T."/>
            <person name="Tang G.D."/>
            <person name="Zhang D."/>
            <person name="Sun W.H."/>
            <person name="Liu D.K."/>
            <person name="Li Y."/>
            <person name="Chen G.Z."/>
            <person name="Liu X.D."/>
            <person name="Liao X.Y."/>
            <person name="Jiang Y.T."/>
            <person name="Yu X."/>
            <person name="Hao Y."/>
            <person name="Huang J."/>
            <person name="Zhao X.W."/>
            <person name="Ke S."/>
            <person name="Chen Y.Y."/>
            <person name="Wu W.L."/>
            <person name="Hsu J.L."/>
            <person name="Lin Y.F."/>
            <person name="Huang M.D."/>
            <person name="Li C.Y."/>
            <person name="Huang L."/>
            <person name="Wang Z.W."/>
            <person name="Zhao X."/>
            <person name="Zhong W.Y."/>
            <person name="Peng D.H."/>
            <person name="Ahmad S."/>
            <person name="Lan S."/>
            <person name="Zhang J.S."/>
            <person name="Tsai W.C."/>
            <person name="Van de Peer Y."/>
            <person name="Liu Z.J."/>
        </authorList>
    </citation>
    <scope>NUCLEOTIDE SEQUENCE</scope>
    <source>
        <strain evidence="13">SCP</strain>
    </source>
</reference>
<evidence type="ECO:0000256" key="7">
    <source>
        <dbReference type="PROSITE-ProRule" id="PRU01240"/>
    </source>
</evidence>
<dbReference type="SUPFAM" id="SSF52743">
    <property type="entry name" value="Subtilisin-like"/>
    <property type="match status" value="1"/>
</dbReference>
<accession>A0AAV9B9E1</accession>